<keyword evidence="1" id="KW-0472">Membrane</keyword>
<dbReference type="GO" id="GO:0015035">
    <property type="term" value="F:protein-disulfide reductase activity"/>
    <property type="evidence" value="ECO:0007669"/>
    <property type="project" value="InterPro"/>
</dbReference>
<keyword evidence="1" id="KW-0812">Transmembrane</keyword>
<sequence>MKTLANHTLLYDEECPMCNLYTAGFIKANMLDNQGRKPFVNITTEEANYIDIQRAKNEIALVDTQNKRVYYGIESLLKVIGNSFPWMEKIGNWKPIKYFLKKLYKFISYNRKVIVPNKTKVGDQINCIPDFNTKYRLFYIAFTTLITALVLFQYAKLIFFLPRATIVREILLATGQIGFQALFIRKIDNQKQLNYIGNLVTVSIIGNLLLLPLLILNSYFNLNDYFILGWFGLTMNFMIYEHYRRISLLELPKYLTLTWILYRILALIIILNF</sequence>
<dbReference type="AlphaFoldDB" id="A0A2S1LC65"/>
<proteinExistence type="predicted"/>
<accession>A0A2S1LC65</accession>
<dbReference type="KEGG" id="ffa:FFWV33_07290"/>
<dbReference type="InterPro" id="IPR007263">
    <property type="entry name" value="DCC1-like"/>
</dbReference>
<dbReference type="RefSeq" id="WP_108740295.1">
    <property type="nucleotide sequence ID" value="NZ_CP020918.1"/>
</dbReference>
<gene>
    <name evidence="2" type="ORF">FFWV33_07290</name>
</gene>
<dbReference type="Proteomes" id="UP000244527">
    <property type="component" value="Chromosome"/>
</dbReference>
<name>A0A2S1LC65_9FLAO</name>
<feature type="transmembrane region" description="Helical" evidence="1">
    <location>
        <begin position="196"/>
        <end position="219"/>
    </location>
</feature>
<dbReference type="OrthoDB" id="671850at2"/>
<reference evidence="2 3" key="1">
    <citation type="submission" date="2017-04" db="EMBL/GenBank/DDBJ databases">
        <title>Compelte genome sequence of WV33.</title>
        <authorList>
            <person name="Lee P.C."/>
        </authorList>
    </citation>
    <scope>NUCLEOTIDE SEQUENCE [LARGE SCALE GENOMIC DNA]</scope>
    <source>
        <strain evidence="2 3">WV33</strain>
    </source>
</reference>
<evidence type="ECO:0000313" key="3">
    <source>
        <dbReference type="Proteomes" id="UP000244527"/>
    </source>
</evidence>
<feature type="transmembrane region" description="Helical" evidence="1">
    <location>
        <begin position="254"/>
        <end position="271"/>
    </location>
</feature>
<evidence type="ECO:0000313" key="2">
    <source>
        <dbReference type="EMBL" id="AWG21345.1"/>
    </source>
</evidence>
<protein>
    <recommendedName>
        <fullName evidence="4">DUF393 domain-containing protein</fullName>
    </recommendedName>
</protein>
<evidence type="ECO:0008006" key="4">
    <source>
        <dbReference type="Google" id="ProtNLM"/>
    </source>
</evidence>
<keyword evidence="3" id="KW-1185">Reference proteome</keyword>
<evidence type="ECO:0000256" key="1">
    <source>
        <dbReference type="SAM" id="Phobius"/>
    </source>
</evidence>
<feature type="transmembrane region" description="Helical" evidence="1">
    <location>
        <begin position="137"/>
        <end position="160"/>
    </location>
</feature>
<dbReference type="EMBL" id="CP020918">
    <property type="protein sequence ID" value="AWG21345.1"/>
    <property type="molecule type" value="Genomic_DNA"/>
</dbReference>
<organism evidence="2 3">
    <name type="scientific">Flavobacterium faecale</name>
    <dbReference type="NCBI Taxonomy" id="1355330"/>
    <lineage>
        <taxon>Bacteria</taxon>
        <taxon>Pseudomonadati</taxon>
        <taxon>Bacteroidota</taxon>
        <taxon>Flavobacteriia</taxon>
        <taxon>Flavobacteriales</taxon>
        <taxon>Flavobacteriaceae</taxon>
        <taxon>Flavobacterium</taxon>
    </lineage>
</organism>
<dbReference type="Pfam" id="PF04134">
    <property type="entry name" value="DCC1-like"/>
    <property type="match status" value="1"/>
</dbReference>
<keyword evidence="1" id="KW-1133">Transmembrane helix</keyword>
<feature type="transmembrane region" description="Helical" evidence="1">
    <location>
        <begin position="225"/>
        <end position="242"/>
    </location>
</feature>